<protein>
    <submittedName>
        <fullName evidence="2">Uncharacterized protein</fullName>
    </submittedName>
</protein>
<proteinExistence type="predicted"/>
<feature type="compositionally biased region" description="Low complexity" evidence="1">
    <location>
        <begin position="292"/>
        <end position="309"/>
    </location>
</feature>
<evidence type="ECO:0000256" key="1">
    <source>
        <dbReference type="SAM" id="MobiDB-lite"/>
    </source>
</evidence>
<reference evidence="2" key="1">
    <citation type="submission" date="2022-03" db="EMBL/GenBank/DDBJ databases">
        <title>Draft genome sequence of Aduncisulcus paluster, a free-living microaerophilic Fornicata.</title>
        <authorList>
            <person name="Yuyama I."/>
            <person name="Kume K."/>
            <person name="Tamura T."/>
            <person name="Inagaki Y."/>
            <person name="Hashimoto T."/>
        </authorList>
    </citation>
    <scope>NUCLEOTIDE SEQUENCE</scope>
    <source>
        <strain evidence="2">NY0171</strain>
    </source>
</reference>
<keyword evidence="3" id="KW-1185">Reference proteome</keyword>
<sequence>EERKKREKQRNEERRLLEERRKREEETRRIQEETRRIIEARLAKTSSKSHSRYTGASGTRVSSKHIRVSHEEGLEGEFSDQETPKLLYKSLASISPLPISSIQSPTSPSSFILLSSSSLFFPATPAFSSSTLHLSLKACTDVCVRVSTINRSFSNLMRLVDESPSGYVDPSSGSQHSPAFSSLYILNEIDDHSKASTKKSSVVSFRERDELRSMFSSTSFFSACPPSSFTIKQGREHTIELSFQPSMLDRRSKRYEVPLVGICGRVLFGIGRVSLRPPVHARHSREYPDFHSPPLHSSSSSPYSSIYSSDQDKGKERWAWEIPLKNRGTSAGFFIIEPTSSNSSFTFNTSIEPSSGVLGPGKSCLVTVSTSSLSSFSSASSITYKRPFYVNIIHGEELERKLILAGEDEDKEKGIRSGSIVSKTLQEVGKGFRTVKSLKTTKLELKWE</sequence>
<comment type="caution">
    <text evidence="2">The sequence shown here is derived from an EMBL/GenBank/DDBJ whole genome shotgun (WGS) entry which is preliminary data.</text>
</comment>
<feature type="compositionally biased region" description="Basic and acidic residues" evidence="1">
    <location>
        <begin position="1"/>
        <end position="42"/>
    </location>
</feature>
<feature type="region of interest" description="Disordered" evidence="1">
    <location>
        <begin position="1"/>
        <end position="66"/>
    </location>
</feature>
<feature type="region of interest" description="Disordered" evidence="1">
    <location>
        <begin position="283"/>
        <end position="309"/>
    </location>
</feature>
<dbReference type="EMBL" id="BQXS01000121">
    <property type="protein sequence ID" value="GKT28020.1"/>
    <property type="molecule type" value="Genomic_DNA"/>
</dbReference>
<organism evidence="2 3">
    <name type="scientific">Aduncisulcus paluster</name>
    <dbReference type="NCBI Taxonomy" id="2918883"/>
    <lineage>
        <taxon>Eukaryota</taxon>
        <taxon>Metamonada</taxon>
        <taxon>Carpediemonas-like organisms</taxon>
        <taxon>Aduncisulcus</taxon>
    </lineage>
</organism>
<evidence type="ECO:0000313" key="3">
    <source>
        <dbReference type="Proteomes" id="UP001057375"/>
    </source>
</evidence>
<accession>A0ABQ5K9K8</accession>
<gene>
    <name evidence="2" type="ORF">ADUPG1_000362</name>
</gene>
<feature type="compositionally biased region" description="Polar residues" evidence="1">
    <location>
        <begin position="44"/>
        <end position="61"/>
    </location>
</feature>
<name>A0ABQ5K9K8_9EUKA</name>
<dbReference type="Proteomes" id="UP001057375">
    <property type="component" value="Unassembled WGS sequence"/>
</dbReference>
<evidence type="ECO:0000313" key="2">
    <source>
        <dbReference type="EMBL" id="GKT28020.1"/>
    </source>
</evidence>
<feature type="non-terminal residue" evidence="2">
    <location>
        <position position="1"/>
    </location>
</feature>